<dbReference type="InterPro" id="IPR052983">
    <property type="entry name" value="MFS_Riboflavin_Transporter"/>
</dbReference>
<protein>
    <submittedName>
        <fullName evidence="8">MFS transporter</fullName>
    </submittedName>
</protein>
<dbReference type="Pfam" id="PF07690">
    <property type="entry name" value="MFS_1"/>
    <property type="match status" value="1"/>
</dbReference>
<feature type="transmembrane region" description="Helical" evidence="6">
    <location>
        <begin position="343"/>
        <end position="367"/>
    </location>
</feature>
<accession>A0ABS6HBK3</accession>
<keyword evidence="5 6" id="KW-0472">Membrane</keyword>
<evidence type="ECO:0000313" key="8">
    <source>
        <dbReference type="EMBL" id="MBU8546107.1"/>
    </source>
</evidence>
<evidence type="ECO:0000256" key="1">
    <source>
        <dbReference type="ARBA" id="ARBA00004141"/>
    </source>
</evidence>
<feature type="transmembrane region" description="Helical" evidence="6">
    <location>
        <begin position="52"/>
        <end position="71"/>
    </location>
</feature>
<feature type="transmembrane region" description="Helical" evidence="6">
    <location>
        <begin position="281"/>
        <end position="304"/>
    </location>
</feature>
<proteinExistence type="predicted"/>
<feature type="transmembrane region" description="Helical" evidence="6">
    <location>
        <begin position="104"/>
        <end position="126"/>
    </location>
</feature>
<organism evidence="8 9">
    <name type="scientific">Falsiroseomonas oleicola</name>
    <dbReference type="NCBI Taxonomy" id="2801474"/>
    <lineage>
        <taxon>Bacteria</taxon>
        <taxon>Pseudomonadati</taxon>
        <taxon>Pseudomonadota</taxon>
        <taxon>Alphaproteobacteria</taxon>
        <taxon>Acetobacterales</taxon>
        <taxon>Roseomonadaceae</taxon>
        <taxon>Falsiroseomonas</taxon>
    </lineage>
</organism>
<name>A0ABS6HBK3_9PROT</name>
<keyword evidence="4 6" id="KW-1133">Transmembrane helix</keyword>
<feature type="transmembrane region" description="Helical" evidence="6">
    <location>
        <begin position="78"/>
        <end position="98"/>
    </location>
</feature>
<gene>
    <name evidence="8" type="ORF">JJQ90_20460</name>
</gene>
<feature type="transmembrane region" description="Helical" evidence="6">
    <location>
        <begin position="251"/>
        <end position="269"/>
    </location>
</feature>
<dbReference type="PANTHER" id="PTHR43385">
    <property type="entry name" value="RIBOFLAVIN TRANSPORTER RIBJ"/>
    <property type="match status" value="1"/>
</dbReference>
<evidence type="ECO:0000313" key="9">
    <source>
        <dbReference type="Proteomes" id="UP000689967"/>
    </source>
</evidence>
<feature type="transmembrane region" description="Helical" evidence="6">
    <location>
        <begin position="21"/>
        <end position="40"/>
    </location>
</feature>
<dbReference type="Proteomes" id="UP000689967">
    <property type="component" value="Unassembled WGS sequence"/>
</dbReference>
<reference evidence="8 9" key="1">
    <citation type="submission" date="2021-01" db="EMBL/GenBank/DDBJ databases">
        <title>Roseomonas sp. nov, a bacterium isolated from an oil production mixture in Yumen Oilfield.</title>
        <authorList>
            <person name="Wu D."/>
        </authorList>
    </citation>
    <scope>NUCLEOTIDE SEQUENCE [LARGE SCALE GENOMIC DNA]</scope>
    <source>
        <strain evidence="8 9">ROY-5-3</strain>
    </source>
</reference>
<dbReference type="PROSITE" id="PS50850">
    <property type="entry name" value="MFS"/>
    <property type="match status" value="1"/>
</dbReference>
<feature type="transmembrane region" description="Helical" evidence="6">
    <location>
        <begin position="138"/>
        <end position="157"/>
    </location>
</feature>
<feature type="transmembrane region" description="Helical" evidence="6">
    <location>
        <begin position="222"/>
        <end position="245"/>
    </location>
</feature>
<evidence type="ECO:0000259" key="7">
    <source>
        <dbReference type="PROSITE" id="PS50850"/>
    </source>
</evidence>
<feature type="transmembrane region" description="Helical" evidence="6">
    <location>
        <begin position="169"/>
        <end position="188"/>
    </location>
</feature>
<evidence type="ECO:0000256" key="6">
    <source>
        <dbReference type="SAM" id="Phobius"/>
    </source>
</evidence>
<evidence type="ECO:0000256" key="5">
    <source>
        <dbReference type="ARBA" id="ARBA00023136"/>
    </source>
</evidence>
<keyword evidence="3 6" id="KW-0812">Transmembrane</keyword>
<evidence type="ECO:0000256" key="4">
    <source>
        <dbReference type="ARBA" id="ARBA00022989"/>
    </source>
</evidence>
<keyword evidence="2" id="KW-0813">Transport</keyword>
<feature type="transmembrane region" description="Helical" evidence="6">
    <location>
        <begin position="373"/>
        <end position="394"/>
    </location>
</feature>
<comment type="subcellular location">
    <subcellularLocation>
        <location evidence="1">Membrane</location>
        <topology evidence="1">Multi-pass membrane protein</topology>
    </subcellularLocation>
</comment>
<evidence type="ECO:0000256" key="3">
    <source>
        <dbReference type="ARBA" id="ARBA00022692"/>
    </source>
</evidence>
<dbReference type="InterPro" id="IPR011701">
    <property type="entry name" value="MFS"/>
</dbReference>
<dbReference type="RefSeq" id="WP_216878112.1">
    <property type="nucleotide sequence ID" value="NZ_JAERQM010000006.1"/>
</dbReference>
<dbReference type="PANTHER" id="PTHR43385:SF1">
    <property type="entry name" value="RIBOFLAVIN TRANSPORTER RIBJ"/>
    <property type="match status" value="1"/>
</dbReference>
<keyword evidence="9" id="KW-1185">Reference proteome</keyword>
<comment type="caution">
    <text evidence="8">The sequence shown here is derived from an EMBL/GenBank/DDBJ whole genome shotgun (WGS) entry which is preliminary data.</text>
</comment>
<feature type="transmembrane region" description="Helical" evidence="6">
    <location>
        <begin position="310"/>
        <end position="331"/>
    </location>
</feature>
<dbReference type="InterPro" id="IPR020846">
    <property type="entry name" value="MFS_dom"/>
</dbReference>
<sequence length="398" mass="40696">MSAPTAGLPWRVPGALAATQIVHWGSLFYAFSVLMPAIAAEMGWQRETVVGAFSAALLAEAAAAVLVGTLLDRIGARRVMAVGSLAAGLGLLAAGQVTNLWQLYMVWICLGVVMATTLYEASFAAVTAAFGAQAARRGIAVVVFAGGLASTVAWPLTGAMVTELGWRDACAILALANALCALPHLFLLPRKAQPDTRLVVLQPALVPAVEPGLTDAIRQPRFWGLAFVYAVVGVCTATIAVHLVPLLQERGLGAAATQVASLFGVAQVAGRIMEFLAGRRWSLRATGIVALAIVTPAFLCLASATADWVLAAAVLFYGAANGALTIVRGALPSRMFGTAHYGAIAGALAGCGALARSAGPIAVAALWQQGGGYTSAMLGLAALAVAALAVFVLVTRRA</sequence>
<feature type="domain" description="Major facilitator superfamily (MFS) profile" evidence="7">
    <location>
        <begin position="1"/>
        <end position="398"/>
    </location>
</feature>
<evidence type="ECO:0000256" key="2">
    <source>
        <dbReference type="ARBA" id="ARBA00022448"/>
    </source>
</evidence>
<dbReference type="EMBL" id="JAERQM010000006">
    <property type="protein sequence ID" value="MBU8546107.1"/>
    <property type="molecule type" value="Genomic_DNA"/>
</dbReference>